<gene>
    <name evidence="1" type="ORF">METZ01_LOCUS318838</name>
</gene>
<feature type="non-terminal residue" evidence="1">
    <location>
        <position position="1"/>
    </location>
</feature>
<name>A0A382NXS3_9ZZZZ</name>
<sequence length="81" mass="9150">DCTNVAAWMDLSLQTRDTPPSDGSKDAEYTEAVTARSEIKKRLNEHELQFATSLVKQFGNADTTNYAVLYALCRKWETGNY</sequence>
<reference evidence="1" key="1">
    <citation type="submission" date="2018-05" db="EMBL/GenBank/DDBJ databases">
        <authorList>
            <person name="Lanie J.A."/>
            <person name="Ng W.-L."/>
            <person name="Kazmierczak K.M."/>
            <person name="Andrzejewski T.M."/>
            <person name="Davidsen T.M."/>
            <person name="Wayne K.J."/>
            <person name="Tettelin H."/>
            <person name="Glass J.I."/>
            <person name="Rusch D."/>
            <person name="Podicherti R."/>
            <person name="Tsui H.-C.T."/>
            <person name="Winkler M.E."/>
        </authorList>
    </citation>
    <scope>NUCLEOTIDE SEQUENCE</scope>
</reference>
<proteinExistence type="predicted"/>
<evidence type="ECO:0000313" key="1">
    <source>
        <dbReference type="EMBL" id="SVC65984.1"/>
    </source>
</evidence>
<dbReference type="EMBL" id="UINC01103533">
    <property type="protein sequence ID" value="SVC65984.1"/>
    <property type="molecule type" value="Genomic_DNA"/>
</dbReference>
<accession>A0A382NXS3</accession>
<dbReference type="AlphaFoldDB" id="A0A382NXS3"/>
<protein>
    <submittedName>
        <fullName evidence="1">Uncharacterized protein</fullName>
    </submittedName>
</protein>
<organism evidence="1">
    <name type="scientific">marine metagenome</name>
    <dbReference type="NCBI Taxonomy" id="408172"/>
    <lineage>
        <taxon>unclassified sequences</taxon>
        <taxon>metagenomes</taxon>
        <taxon>ecological metagenomes</taxon>
    </lineage>
</organism>